<proteinExistence type="predicted"/>
<evidence type="ECO:0000259" key="7">
    <source>
        <dbReference type="Pfam" id="PF00931"/>
    </source>
</evidence>
<protein>
    <recommendedName>
        <fullName evidence="7">NB-ARC domain-containing protein</fullName>
    </recommendedName>
</protein>
<dbReference type="PANTHER" id="PTHR48182">
    <property type="entry name" value="PROTEIN SERAC1"/>
    <property type="match status" value="1"/>
</dbReference>
<evidence type="ECO:0000256" key="1">
    <source>
        <dbReference type="ARBA" id="ARBA00004173"/>
    </source>
</evidence>
<evidence type="ECO:0000256" key="2">
    <source>
        <dbReference type="ARBA" id="ARBA00004240"/>
    </source>
</evidence>
<evidence type="ECO:0000256" key="5">
    <source>
        <dbReference type="ARBA" id="ARBA00023128"/>
    </source>
</evidence>
<organism evidence="8 9">
    <name type="scientific">Xylaria multiplex</name>
    <dbReference type="NCBI Taxonomy" id="323545"/>
    <lineage>
        <taxon>Eukaryota</taxon>
        <taxon>Fungi</taxon>
        <taxon>Dikarya</taxon>
        <taxon>Ascomycota</taxon>
        <taxon>Pezizomycotina</taxon>
        <taxon>Sordariomycetes</taxon>
        <taxon>Xylariomycetidae</taxon>
        <taxon>Xylariales</taxon>
        <taxon>Xylariaceae</taxon>
        <taxon>Xylaria</taxon>
    </lineage>
</organism>
<keyword evidence="4" id="KW-0256">Endoplasmic reticulum</keyword>
<dbReference type="InterPro" id="IPR002182">
    <property type="entry name" value="NB-ARC"/>
</dbReference>
<comment type="subcellular location">
    <subcellularLocation>
        <location evidence="2">Endoplasmic reticulum</location>
    </subcellularLocation>
    <subcellularLocation>
        <location evidence="3">Membrane</location>
    </subcellularLocation>
    <subcellularLocation>
        <location evidence="1">Mitochondrion</location>
    </subcellularLocation>
</comment>
<dbReference type="SUPFAM" id="SSF53474">
    <property type="entry name" value="alpha/beta-Hydrolases"/>
    <property type="match status" value="1"/>
</dbReference>
<dbReference type="AlphaFoldDB" id="A0A7C8MEQ3"/>
<dbReference type="SUPFAM" id="SSF52540">
    <property type="entry name" value="P-loop containing nucleoside triphosphate hydrolases"/>
    <property type="match status" value="1"/>
</dbReference>
<dbReference type="Pfam" id="PF00931">
    <property type="entry name" value="NB-ARC"/>
    <property type="match status" value="1"/>
</dbReference>
<keyword evidence="5" id="KW-0496">Mitochondrion</keyword>
<name>A0A7C8MEQ3_9PEZI</name>
<dbReference type="InterPro" id="IPR027417">
    <property type="entry name" value="P-loop_NTPase"/>
</dbReference>
<dbReference type="OrthoDB" id="5086500at2759"/>
<dbReference type="GO" id="GO:0016020">
    <property type="term" value="C:membrane"/>
    <property type="evidence" value="ECO:0007669"/>
    <property type="project" value="UniProtKB-SubCell"/>
</dbReference>
<evidence type="ECO:0000313" key="9">
    <source>
        <dbReference type="Proteomes" id="UP000481858"/>
    </source>
</evidence>
<dbReference type="PANTHER" id="PTHR48182:SF2">
    <property type="entry name" value="PROTEIN SERAC1"/>
    <property type="match status" value="1"/>
</dbReference>
<dbReference type="GO" id="GO:0043531">
    <property type="term" value="F:ADP binding"/>
    <property type="evidence" value="ECO:0007669"/>
    <property type="project" value="InterPro"/>
</dbReference>
<gene>
    <name evidence="8" type="ORF">GQX73_g10961</name>
</gene>
<dbReference type="GO" id="GO:0005783">
    <property type="term" value="C:endoplasmic reticulum"/>
    <property type="evidence" value="ECO:0007669"/>
    <property type="project" value="UniProtKB-SubCell"/>
</dbReference>
<evidence type="ECO:0000256" key="6">
    <source>
        <dbReference type="ARBA" id="ARBA00023136"/>
    </source>
</evidence>
<dbReference type="EMBL" id="WUBL01000361">
    <property type="protein sequence ID" value="KAF2962612.1"/>
    <property type="molecule type" value="Genomic_DNA"/>
</dbReference>
<accession>A0A7C8MEQ3</accession>
<keyword evidence="9" id="KW-1185">Reference proteome</keyword>
<sequence>MAEAGLCVIFDPIKDSPAQCHAEIDVVAVHGLNFMNNPDHARDTWAKGGKLWLKDFLPDKLAKPARVMLFSYNSNPTMGAAAIKLDDHANILLHWLNLKRQDASQRPLLFICHSLGGLLVKQALVEATLDNTYKPIVEATKLLIFFATPHRGGRYASVGDIAAKIVRAGLRKPTNDLFESLKKQSDSATKRFEQSRHLYERCLVVNFYEGEPYGTLGIIVDKDSATLGLPGTREKQVAMHADHSSICKFELVNTACELVLETIAMETIRALDIEPRNVHWSVPRSINPMFTGRLDIIRRVKNAMKLPSQDIQSIFVLTGMGGLGKSEVCLKVANDLREEFWGVFWVDVSSDSAAKEGFSTVAKRLGSIETDIDEARRLLSNISAKCPWLLILDNADNPDIDYQKYCPSGTRGKVLITSRNHECQTYATVGCEELSGLGKDDCVYLLVQAARLHLNSQETRLAAEAVTSILGSHTLAILHAGAYIARGRTSLTDYPAVFETQRAQLLQFSPKQAQSRYRNVYATLEASAQTLENLDSEESVQDALCLLQLLSAFHYQGVPLE</sequence>
<dbReference type="InParanoid" id="A0A7C8MEQ3"/>
<evidence type="ECO:0000313" key="8">
    <source>
        <dbReference type="EMBL" id="KAF2962612.1"/>
    </source>
</evidence>
<dbReference type="Gene3D" id="3.40.50.1820">
    <property type="entry name" value="alpha/beta hydrolase"/>
    <property type="match status" value="1"/>
</dbReference>
<dbReference type="Proteomes" id="UP000481858">
    <property type="component" value="Unassembled WGS sequence"/>
</dbReference>
<dbReference type="Gene3D" id="3.40.50.300">
    <property type="entry name" value="P-loop containing nucleotide triphosphate hydrolases"/>
    <property type="match status" value="1"/>
</dbReference>
<dbReference type="InterPro" id="IPR029058">
    <property type="entry name" value="AB_hydrolase_fold"/>
</dbReference>
<dbReference type="InterPro" id="IPR052374">
    <property type="entry name" value="SERAC1"/>
</dbReference>
<comment type="caution">
    <text evidence="8">The sequence shown here is derived from an EMBL/GenBank/DDBJ whole genome shotgun (WGS) entry which is preliminary data.</text>
</comment>
<evidence type="ECO:0000256" key="4">
    <source>
        <dbReference type="ARBA" id="ARBA00022824"/>
    </source>
</evidence>
<dbReference type="GO" id="GO:0005739">
    <property type="term" value="C:mitochondrion"/>
    <property type="evidence" value="ECO:0007669"/>
    <property type="project" value="UniProtKB-SubCell"/>
</dbReference>
<feature type="domain" description="NB-ARC" evidence="7">
    <location>
        <begin position="299"/>
        <end position="448"/>
    </location>
</feature>
<reference evidence="8 9" key="1">
    <citation type="submission" date="2019-12" db="EMBL/GenBank/DDBJ databases">
        <title>Draft genome sequence of the ascomycete Xylaria multiplex DSM 110363.</title>
        <authorList>
            <person name="Buettner E."/>
            <person name="Kellner H."/>
        </authorList>
    </citation>
    <scope>NUCLEOTIDE SEQUENCE [LARGE SCALE GENOMIC DNA]</scope>
    <source>
        <strain evidence="8 9">DSM 110363</strain>
    </source>
</reference>
<evidence type="ECO:0000256" key="3">
    <source>
        <dbReference type="ARBA" id="ARBA00004370"/>
    </source>
</evidence>
<keyword evidence="6" id="KW-0472">Membrane</keyword>